<comment type="caution">
    <text evidence="3">The sequence shown here is derived from an EMBL/GenBank/DDBJ whole genome shotgun (WGS) entry which is preliminary data.</text>
</comment>
<dbReference type="InterPro" id="IPR052343">
    <property type="entry name" value="Retrotransposon-Effector_Assoc"/>
</dbReference>
<evidence type="ECO:0000313" key="4">
    <source>
        <dbReference type="Proteomes" id="UP001454036"/>
    </source>
</evidence>
<dbReference type="InterPro" id="IPR043502">
    <property type="entry name" value="DNA/RNA_pol_sf"/>
</dbReference>
<organism evidence="3 4">
    <name type="scientific">Lithospermum erythrorhizon</name>
    <name type="common">Purple gromwell</name>
    <name type="synonym">Lithospermum officinale var. erythrorhizon</name>
    <dbReference type="NCBI Taxonomy" id="34254"/>
    <lineage>
        <taxon>Eukaryota</taxon>
        <taxon>Viridiplantae</taxon>
        <taxon>Streptophyta</taxon>
        <taxon>Embryophyta</taxon>
        <taxon>Tracheophyta</taxon>
        <taxon>Spermatophyta</taxon>
        <taxon>Magnoliopsida</taxon>
        <taxon>eudicotyledons</taxon>
        <taxon>Gunneridae</taxon>
        <taxon>Pentapetalae</taxon>
        <taxon>asterids</taxon>
        <taxon>lamiids</taxon>
        <taxon>Boraginales</taxon>
        <taxon>Boraginaceae</taxon>
        <taxon>Boraginoideae</taxon>
        <taxon>Lithospermeae</taxon>
        <taxon>Lithospermum</taxon>
    </lineage>
</organism>
<dbReference type="EMBL" id="BAABME010010539">
    <property type="protein sequence ID" value="GAA0179656.1"/>
    <property type="molecule type" value="Genomic_DNA"/>
</dbReference>
<dbReference type="Pfam" id="PF00078">
    <property type="entry name" value="RVT_1"/>
    <property type="match status" value="1"/>
</dbReference>
<proteinExistence type="predicted"/>
<name>A0AAV3RP46_LITER</name>
<dbReference type="PANTHER" id="PTHR46890">
    <property type="entry name" value="NON-LTR RETROLELEMENT REVERSE TRANSCRIPTASE-LIKE PROTEIN-RELATED"/>
    <property type="match status" value="1"/>
</dbReference>
<sequence>MNRQLTRIVISEEVKRVVFEMPADKTLGPDGMMVLFFQSFWHIVSIDIVRAVDSFFFSSRLLNFVNHTHVCFIPKKTSPMSMSDYRPISLCNIIAKIIGRVMTNRLRGFLVSIISETQSAFLSGRIISDHILIAHELLHYMKHKVAGNNHFMSLKLDMSKAYDRIEWKFLESIILKLGFYLTWVDWTMCLVSSVFYSFLVNGAPRGSLG</sequence>
<evidence type="ECO:0000313" key="3">
    <source>
        <dbReference type="EMBL" id="GAA0179656.1"/>
    </source>
</evidence>
<dbReference type="CDD" id="cd01650">
    <property type="entry name" value="RT_nLTR_like"/>
    <property type="match status" value="1"/>
</dbReference>
<dbReference type="SUPFAM" id="SSF56672">
    <property type="entry name" value="DNA/RNA polymerases"/>
    <property type="match status" value="1"/>
</dbReference>
<dbReference type="AlphaFoldDB" id="A0AAV3RP46"/>
<dbReference type="Proteomes" id="UP001454036">
    <property type="component" value="Unassembled WGS sequence"/>
</dbReference>
<keyword evidence="1" id="KW-1133">Transmembrane helix</keyword>
<evidence type="ECO:0000259" key="2">
    <source>
        <dbReference type="Pfam" id="PF00078"/>
    </source>
</evidence>
<dbReference type="PANTHER" id="PTHR46890:SF48">
    <property type="entry name" value="RNA-DIRECTED DNA POLYMERASE"/>
    <property type="match status" value="1"/>
</dbReference>
<evidence type="ECO:0000256" key="1">
    <source>
        <dbReference type="SAM" id="Phobius"/>
    </source>
</evidence>
<protein>
    <recommendedName>
        <fullName evidence="2">Reverse transcriptase domain-containing protein</fullName>
    </recommendedName>
</protein>
<accession>A0AAV3RP46</accession>
<keyword evidence="1" id="KW-0472">Membrane</keyword>
<keyword evidence="4" id="KW-1185">Reference proteome</keyword>
<keyword evidence="1" id="KW-0812">Transmembrane</keyword>
<feature type="domain" description="Reverse transcriptase" evidence="2">
    <location>
        <begin position="73"/>
        <end position="180"/>
    </location>
</feature>
<dbReference type="InterPro" id="IPR000477">
    <property type="entry name" value="RT_dom"/>
</dbReference>
<reference evidence="3 4" key="1">
    <citation type="submission" date="2024-01" db="EMBL/GenBank/DDBJ databases">
        <title>The complete chloroplast genome sequence of Lithospermum erythrorhizon: insights into the phylogenetic relationship among Boraginaceae species and the maternal lineages of purple gromwells.</title>
        <authorList>
            <person name="Okada T."/>
            <person name="Watanabe K."/>
        </authorList>
    </citation>
    <scope>NUCLEOTIDE SEQUENCE [LARGE SCALE GENOMIC DNA]</scope>
</reference>
<gene>
    <name evidence="3" type="ORF">LIER_29999</name>
</gene>
<feature type="transmembrane region" description="Helical" evidence="1">
    <location>
        <begin position="177"/>
        <end position="199"/>
    </location>
</feature>